<dbReference type="InterPro" id="IPR050374">
    <property type="entry name" value="RRT5_SRSF_SR"/>
</dbReference>
<evidence type="ECO:0000256" key="1">
    <source>
        <dbReference type="ARBA" id="ARBA00022884"/>
    </source>
</evidence>
<dbReference type="InterPro" id="IPR002059">
    <property type="entry name" value="CSP_DNA-bd"/>
</dbReference>
<keyword evidence="1" id="KW-0694">RNA-binding</keyword>
<dbReference type="InterPro" id="IPR012340">
    <property type="entry name" value="NA-bd_OB-fold"/>
</dbReference>
<dbReference type="AlphaFoldDB" id="A0A915DDR1"/>
<dbReference type="PANTHER" id="PTHR23003:SF51">
    <property type="entry name" value="SERINE-ARGININE PROTEIN 55"/>
    <property type="match status" value="1"/>
</dbReference>
<dbReference type="WBParaSite" id="jg18793">
    <property type="protein sequence ID" value="jg18793"/>
    <property type="gene ID" value="jg18793"/>
</dbReference>
<feature type="region of interest" description="Disordered" evidence="2">
    <location>
        <begin position="1"/>
        <end position="42"/>
    </location>
</feature>
<keyword evidence="4" id="KW-1185">Reference proteome</keyword>
<dbReference type="PROSITE" id="PS51857">
    <property type="entry name" value="CSD_2"/>
    <property type="match status" value="1"/>
</dbReference>
<dbReference type="Proteomes" id="UP000887574">
    <property type="component" value="Unplaced"/>
</dbReference>
<feature type="compositionally biased region" description="Basic and acidic residues" evidence="2">
    <location>
        <begin position="135"/>
        <end position="152"/>
    </location>
</feature>
<accession>A0A915DDR1</accession>
<evidence type="ECO:0000259" key="3">
    <source>
        <dbReference type="PROSITE" id="PS51857"/>
    </source>
</evidence>
<dbReference type="InterPro" id="IPR011129">
    <property type="entry name" value="CSD"/>
</dbReference>
<dbReference type="PRINTS" id="PR00050">
    <property type="entry name" value="COLDSHOCK"/>
</dbReference>
<feature type="region of interest" description="Disordered" evidence="2">
    <location>
        <begin position="465"/>
        <end position="531"/>
    </location>
</feature>
<dbReference type="Gene3D" id="3.30.70.330">
    <property type="match status" value="2"/>
</dbReference>
<feature type="region of interest" description="Disordered" evidence="2">
    <location>
        <begin position="571"/>
        <end position="667"/>
    </location>
</feature>
<sequence>MSTAAAAAAGEQKPQKEEVEQVSGGDTKKNGGNGPAGPEKPIMVARNKTGVVKWFSFKNGYGFITVDGEGEDDIFVHRSEFIKEGAREVFYHVDVGDRLEFDIINRAKGREAVAVTGPNGVRIPGSPAKFGRRRPNSEHRPRNSNQEDHFEDAQQEQQTNGDAGHNKKRGGGRGGGRRRNASGEAGGNDSNDQNSIKATMEMLLHPSPERAEAVVDLAKTPEVVVVRAVERATTTKKMPHPRNENITTNSSEQLCALESISAICLLEPRSVMLRASAKALAKSEIRDAEDACSELNGRDLCGERVIVELSRGKERGPRGGGGGRDGGYGGGRTAMEEVVAVEVIAMEVVVVDMAAEMAVDLEVDVEVSLYILRYGPPVQTKYRLVVENLSTRCSWQDLKDMMRKEGEATYCDAHKKEKNLALVCFLGLHLSYFPIRLKLTRWFSHSDLKRAMKAYQGKDINGRKIKLIDDTQSGGGRSRSRSRSRSPRSRRRRSPSRSKSPRDSRSRSPASRSKSKSRSPASQNGGSHGASLHHLRDLALAQPQRPAVWAARSPKSLDRYSPGKLDFWATQGSTTPKSASKSSKTASAAVSSTSMAQTRPLNPGRISASGPGPILLKRRRSSQLGRKTSWIFSRPPSRKCSEVKKEQKPSETSLPTSPEEKMDEPEENSFLTQVCQTGVEQARAEKSLLSLASTSIVNTTLNSSEAVGELSSQEEEGDSQLPATAPNLQPSPKLGPTNIDSESIYLLQNLPPLTDEMRYRCPALPIKPDQHLSFRWC</sequence>
<feature type="compositionally biased region" description="Low complexity" evidence="2">
    <location>
        <begin position="507"/>
        <end position="522"/>
    </location>
</feature>
<dbReference type="SUPFAM" id="SSF50249">
    <property type="entry name" value="Nucleic acid-binding proteins"/>
    <property type="match status" value="1"/>
</dbReference>
<dbReference type="Pfam" id="PF00313">
    <property type="entry name" value="CSD"/>
    <property type="match status" value="1"/>
</dbReference>
<dbReference type="InterPro" id="IPR035979">
    <property type="entry name" value="RBD_domain_sf"/>
</dbReference>
<dbReference type="GO" id="GO:0005737">
    <property type="term" value="C:cytoplasm"/>
    <property type="evidence" value="ECO:0007669"/>
    <property type="project" value="TreeGrafter"/>
</dbReference>
<evidence type="ECO:0000313" key="5">
    <source>
        <dbReference type="WBParaSite" id="jg18793"/>
    </source>
</evidence>
<dbReference type="GO" id="GO:0005634">
    <property type="term" value="C:nucleus"/>
    <property type="evidence" value="ECO:0007669"/>
    <property type="project" value="TreeGrafter"/>
</dbReference>
<proteinExistence type="predicted"/>
<reference evidence="5" key="1">
    <citation type="submission" date="2022-11" db="UniProtKB">
        <authorList>
            <consortium name="WormBaseParasite"/>
        </authorList>
    </citation>
    <scope>IDENTIFICATION</scope>
</reference>
<dbReference type="InterPro" id="IPR012677">
    <property type="entry name" value="Nucleotide-bd_a/b_plait_sf"/>
</dbReference>
<protein>
    <submittedName>
        <fullName evidence="5">CSD domain-containing protein</fullName>
    </submittedName>
</protein>
<feature type="compositionally biased region" description="Basic and acidic residues" evidence="2">
    <location>
        <begin position="639"/>
        <end position="649"/>
    </location>
</feature>
<feature type="compositionally biased region" description="Basic residues" evidence="2">
    <location>
        <begin position="478"/>
        <end position="496"/>
    </location>
</feature>
<organism evidence="4 5">
    <name type="scientific">Ditylenchus dipsaci</name>
    <dbReference type="NCBI Taxonomy" id="166011"/>
    <lineage>
        <taxon>Eukaryota</taxon>
        <taxon>Metazoa</taxon>
        <taxon>Ecdysozoa</taxon>
        <taxon>Nematoda</taxon>
        <taxon>Chromadorea</taxon>
        <taxon>Rhabditida</taxon>
        <taxon>Tylenchina</taxon>
        <taxon>Tylenchomorpha</taxon>
        <taxon>Sphaerularioidea</taxon>
        <taxon>Anguinidae</taxon>
        <taxon>Anguininae</taxon>
        <taxon>Ditylenchus</taxon>
    </lineage>
</organism>
<feature type="region of interest" description="Disordered" evidence="2">
    <location>
        <begin position="705"/>
        <end position="735"/>
    </location>
</feature>
<feature type="region of interest" description="Disordered" evidence="2">
    <location>
        <begin position="116"/>
        <end position="194"/>
    </location>
</feature>
<feature type="compositionally biased region" description="Low complexity" evidence="2">
    <location>
        <begin position="1"/>
        <end position="12"/>
    </location>
</feature>
<dbReference type="SMART" id="SM00357">
    <property type="entry name" value="CSP"/>
    <property type="match status" value="1"/>
</dbReference>
<dbReference type="CDD" id="cd04458">
    <property type="entry name" value="CSP_CDS"/>
    <property type="match status" value="1"/>
</dbReference>
<feature type="compositionally biased region" description="Low complexity" evidence="2">
    <location>
        <begin position="573"/>
        <end position="594"/>
    </location>
</feature>
<dbReference type="GO" id="GO:0003729">
    <property type="term" value="F:mRNA binding"/>
    <property type="evidence" value="ECO:0007669"/>
    <property type="project" value="TreeGrafter"/>
</dbReference>
<feature type="domain" description="CSD" evidence="3">
    <location>
        <begin position="47"/>
        <end position="117"/>
    </location>
</feature>
<dbReference type="SUPFAM" id="SSF54928">
    <property type="entry name" value="RNA-binding domain, RBD"/>
    <property type="match status" value="2"/>
</dbReference>
<dbReference type="PANTHER" id="PTHR23003">
    <property type="entry name" value="RNA RECOGNITION MOTIF RRM DOMAIN CONTAINING PROTEIN"/>
    <property type="match status" value="1"/>
</dbReference>
<evidence type="ECO:0000256" key="2">
    <source>
        <dbReference type="SAM" id="MobiDB-lite"/>
    </source>
</evidence>
<feature type="compositionally biased region" description="Basic residues" evidence="2">
    <location>
        <begin position="166"/>
        <end position="180"/>
    </location>
</feature>
<evidence type="ECO:0000313" key="4">
    <source>
        <dbReference type="Proteomes" id="UP000887574"/>
    </source>
</evidence>
<dbReference type="Gene3D" id="2.40.50.140">
    <property type="entry name" value="Nucleic acid-binding proteins"/>
    <property type="match status" value="1"/>
</dbReference>
<name>A0A915DDR1_9BILA</name>